<reference evidence="4 5" key="1">
    <citation type="submission" date="2023-10" db="EMBL/GenBank/DDBJ databases">
        <title>Complete Genome Sequence of Limnobacter thiooxidans CS-K2T, Isolated from freshwater lake sediments in Bavaria, Germany.</title>
        <authorList>
            <person name="Naruki M."/>
            <person name="Watanabe A."/>
            <person name="Warashina T."/>
            <person name="Morita T."/>
            <person name="Arakawa K."/>
        </authorList>
    </citation>
    <scope>NUCLEOTIDE SEQUENCE [LARGE SCALE GENOMIC DNA]</scope>
    <source>
        <strain evidence="4 5">CS-K2</strain>
    </source>
</reference>
<feature type="modified residue" description="4-aspartylphosphate" evidence="2">
    <location>
        <position position="53"/>
    </location>
</feature>
<evidence type="ECO:0000256" key="1">
    <source>
        <dbReference type="ARBA" id="ARBA00022553"/>
    </source>
</evidence>
<dbReference type="PANTHER" id="PTHR44591">
    <property type="entry name" value="STRESS RESPONSE REGULATOR PROTEIN 1"/>
    <property type="match status" value="1"/>
</dbReference>
<protein>
    <submittedName>
        <fullName evidence="4">Response regulator</fullName>
    </submittedName>
</protein>
<organism evidence="4 5">
    <name type="scientific">Limnobacter thiooxidans</name>
    <dbReference type="NCBI Taxonomy" id="131080"/>
    <lineage>
        <taxon>Bacteria</taxon>
        <taxon>Pseudomonadati</taxon>
        <taxon>Pseudomonadota</taxon>
        <taxon>Betaproteobacteria</taxon>
        <taxon>Burkholderiales</taxon>
        <taxon>Burkholderiaceae</taxon>
        <taxon>Limnobacter</taxon>
    </lineage>
</organism>
<dbReference type="InterPro" id="IPR011006">
    <property type="entry name" value="CheY-like_superfamily"/>
</dbReference>
<keyword evidence="1 2" id="KW-0597">Phosphoprotein</keyword>
<evidence type="ECO:0000256" key="2">
    <source>
        <dbReference type="PROSITE-ProRule" id="PRU00169"/>
    </source>
</evidence>
<dbReference type="AlphaFoldDB" id="A0AA86MD14"/>
<evidence type="ECO:0000259" key="3">
    <source>
        <dbReference type="PROSITE" id="PS50110"/>
    </source>
</evidence>
<dbReference type="PROSITE" id="PS50110">
    <property type="entry name" value="RESPONSE_REGULATORY"/>
    <property type="match status" value="1"/>
</dbReference>
<dbReference type="GO" id="GO:0000160">
    <property type="term" value="P:phosphorelay signal transduction system"/>
    <property type="evidence" value="ECO:0007669"/>
    <property type="project" value="InterPro"/>
</dbReference>
<dbReference type="InterPro" id="IPR050595">
    <property type="entry name" value="Bact_response_regulator"/>
</dbReference>
<keyword evidence="5" id="KW-1185">Reference proteome</keyword>
<dbReference type="Pfam" id="PF00072">
    <property type="entry name" value="Response_reg"/>
    <property type="match status" value="1"/>
</dbReference>
<proteinExistence type="predicted"/>
<name>A0AA86MD14_9BURK</name>
<dbReference type="KEGG" id="lto:RGQ30_09970"/>
<dbReference type="Proteomes" id="UP001329151">
    <property type="component" value="Chromosome"/>
</dbReference>
<dbReference type="RefSeq" id="WP_130558793.1">
    <property type="nucleotide sequence ID" value="NZ_AP028947.1"/>
</dbReference>
<dbReference type="InterPro" id="IPR001789">
    <property type="entry name" value="Sig_transdc_resp-reg_receiver"/>
</dbReference>
<gene>
    <name evidence="4" type="ORF">RGQ30_09970</name>
</gene>
<dbReference type="PANTHER" id="PTHR44591:SF25">
    <property type="entry name" value="CHEMOTAXIS TWO-COMPONENT RESPONSE REGULATOR"/>
    <property type="match status" value="1"/>
</dbReference>
<dbReference type="Gene3D" id="3.40.50.2300">
    <property type="match status" value="1"/>
</dbReference>
<feature type="domain" description="Response regulatory" evidence="3">
    <location>
        <begin position="4"/>
        <end position="120"/>
    </location>
</feature>
<accession>A0AA86MD14</accession>
<dbReference type="SUPFAM" id="SSF52172">
    <property type="entry name" value="CheY-like"/>
    <property type="match status" value="1"/>
</dbReference>
<dbReference type="EMBL" id="AP028947">
    <property type="protein sequence ID" value="BET25496.1"/>
    <property type="molecule type" value="Genomic_DNA"/>
</dbReference>
<sequence length="121" mass="13291">MSKTVLIVDDSTSLRQVVSMTLKSQGFDVVEGCDGKDALTKLDGRKINLIVSDLNMPNMDGLTFVREVKKLAAYKFVPIIMLTTESDEKLKSEGQAAGLKAWMVKPFKPEQMIAAVNKLVA</sequence>
<evidence type="ECO:0000313" key="5">
    <source>
        <dbReference type="Proteomes" id="UP001329151"/>
    </source>
</evidence>
<evidence type="ECO:0000313" key="4">
    <source>
        <dbReference type="EMBL" id="BET25496.1"/>
    </source>
</evidence>
<dbReference type="SMART" id="SM00448">
    <property type="entry name" value="REC"/>
    <property type="match status" value="1"/>
</dbReference>